<dbReference type="InterPro" id="IPR036291">
    <property type="entry name" value="NAD(P)-bd_dom_sf"/>
</dbReference>
<dbReference type="CDD" id="cd05188">
    <property type="entry name" value="MDR"/>
    <property type="match status" value="1"/>
</dbReference>
<comment type="caution">
    <text evidence="2">The sequence shown here is derived from an EMBL/GenBank/DDBJ whole genome shotgun (WGS) entry which is preliminary data.</text>
</comment>
<reference evidence="2" key="1">
    <citation type="submission" date="2022-10" db="EMBL/GenBank/DDBJ databases">
        <title>Culturing micro-colonial fungi from biological soil crusts in the Mojave desert and describing Neophaeococcomyces mojavensis, and introducing the new genera and species Taxawa tesnikishii.</title>
        <authorList>
            <person name="Kurbessoian T."/>
            <person name="Stajich J.E."/>
        </authorList>
    </citation>
    <scope>NUCLEOTIDE SEQUENCE</scope>
    <source>
        <strain evidence="2">TK_1</strain>
    </source>
</reference>
<dbReference type="InterPro" id="IPR011032">
    <property type="entry name" value="GroES-like_sf"/>
</dbReference>
<dbReference type="InterPro" id="IPR013154">
    <property type="entry name" value="ADH-like_N"/>
</dbReference>
<dbReference type="SUPFAM" id="SSF50129">
    <property type="entry name" value="GroES-like"/>
    <property type="match status" value="1"/>
</dbReference>
<organism evidence="2 3">
    <name type="scientific">Coniosporium apollinis</name>
    <dbReference type="NCBI Taxonomy" id="61459"/>
    <lineage>
        <taxon>Eukaryota</taxon>
        <taxon>Fungi</taxon>
        <taxon>Dikarya</taxon>
        <taxon>Ascomycota</taxon>
        <taxon>Pezizomycotina</taxon>
        <taxon>Dothideomycetes</taxon>
        <taxon>Dothideomycetes incertae sedis</taxon>
        <taxon>Coniosporium</taxon>
    </lineage>
</organism>
<dbReference type="Pfam" id="PF08240">
    <property type="entry name" value="ADH_N"/>
    <property type="match status" value="1"/>
</dbReference>
<dbReference type="PANTHER" id="PTHR45033:SF3">
    <property type="entry name" value="DEHYDROGENASE, PUTATIVE (AFU_ORTHOLOGUE AFUA_2G13270)-RELATED"/>
    <property type="match status" value="1"/>
</dbReference>
<dbReference type="InterPro" id="IPR013149">
    <property type="entry name" value="ADH-like_C"/>
</dbReference>
<keyword evidence="3" id="KW-1185">Reference proteome</keyword>
<sequence>MPTAIAIRKVDGKPGQVYYPLEKIQIPAPQPSTNEVVVRLSAASLNHRDLFIRQHLYPGTTFGVPLLADGCGVVSTTGSSSEASRWKGKRVIINPGTGWKDAPEGPEDPKGYAILGGTKLNPKGMLGEYIVVDAGEVEEAPAHLDDVEAAALPLTGLTAWRAVFSKSGNARPGANILVTGIGGGVALMALVLASAAGVNVWVTSGSEEKIKKAKGLGAAGGVSYKEEDWEKKLLGMLPSGKQFDAIIDGAGGDIVEKGTKLLKAGGVIVVYGMTVSPKMPWLMSAVLKNIELRGSTMGSRKEFADMVEFVGKKNLRPVISRVVQGMENVEAIDGLFEDMKKGSQFGKLVIEFAREVSQAPIPQSSLNNIEL</sequence>
<dbReference type="InterPro" id="IPR052711">
    <property type="entry name" value="Zinc_ADH-like"/>
</dbReference>
<evidence type="ECO:0000313" key="3">
    <source>
        <dbReference type="Proteomes" id="UP001172684"/>
    </source>
</evidence>
<dbReference type="SMART" id="SM00829">
    <property type="entry name" value="PKS_ER"/>
    <property type="match status" value="1"/>
</dbReference>
<gene>
    <name evidence="2" type="ORF">H2201_008365</name>
</gene>
<feature type="domain" description="Enoyl reductase (ER)" evidence="1">
    <location>
        <begin position="12"/>
        <end position="350"/>
    </location>
</feature>
<dbReference type="SUPFAM" id="SSF51735">
    <property type="entry name" value="NAD(P)-binding Rossmann-fold domains"/>
    <property type="match status" value="1"/>
</dbReference>
<accession>A0ABQ9NN04</accession>
<dbReference type="Gene3D" id="3.90.180.10">
    <property type="entry name" value="Medium-chain alcohol dehydrogenases, catalytic domain"/>
    <property type="match status" value="1"/>
</dbReference>
<dbReference type="PANTHER" id="PTHR45033">
    <property type="match status" value="1"/>
</dbReference>
<dbReference type="Pfam" id="PF00107">
    <property type="entry name" value="ADH_zinc_N"/>
    <property type="match status" value="1"/>
</dbReference>
<proteinExistence type="predicted"/>
<evidence type="ECO:0000313" key="2">
    <source>
        <dbReference type="EMBL" id="KAJ9656926.1"/>
    </source>
</evidence>
<dbReference type="InterPro" id="IPR020843">
    <property type="entry name" value="ER"/>
</dbReference>
<dbReference type="Proteomes" id="UP001172684">
    <property type="component" value="Unassembled WGS sequence"/>
</dbReference>
<evidence type="ECO:0000259" key="1">
    <source>
        <dbReference type="SMART" id="SM00829"/>
    </source>
</evidence>
<protein>
    <recommendedName>
        <fullName evidence="1">Enoyl reductase (ER) domain-containing protein</fullName>
    </recommendedName>
</protein>
<dbReference type="EMBL" id="JAPDRL010000113">
    <property type="protein sequence ID" value="KAJ9656926.1"/>
    <property type="molecule type" value="Genomic_DNA"/>
</dbReference>
<name>A0ABQ9NN04_9PEZI</name>
<dbReference type="Gene3D" id="3.40.50.720">
    <property type="entry name" value="NAD(P)-binding Rossmann-like Domain"/>
    <property type="match status" value="1"/>
</dbReference>